<evidence type="ECO:0000313" key="3">
    <source>
        <dbReference type="EMBL" id="ALG14011.1"/>
    </source>
</evidence>
<dbReference type="AlphaFoldDB" id="A0A0N9ICG9"/>
<reference evidence="3 4" key="1">
    <citation type="submission" date="2015-07" db="EMBL/GenBank/DDBJ databases">
        <title>Genome sequencing of Kibdelosporangium phytohabitans.</title>
        <authorList>
            <person name="Qin S."/>
            <person name="Xing K."/>
        </authorList>
    </citation>
    <scope>NUCLEOTIDE SEQUENCE [LARGE SCALE GENOMIC DNA]</scope>
    <source>
        <strain evidence="3 4">KLBMP1111</strain>
    </source>
</reference>
<evidence type="ECO:0000256" key="1">
    <source>
        <dbReference type="SAM" id="MobiDB-lite"/>
    </source>
</evidence>
<evidence type="ECO:0000256" key="2">
    <source>
        <dbReference type="SAM" id="Phobius"/>
    </source>
</evidence>
<feature type="compositionally biased region" description="Polar residues" evidence="1">
    <location>
        <begin position="1"/>
        <end position="10"/>
    </location>
</feature>
<keyword evidence="2" id="KW-1133">Transmembrane helix</keyword>
<name>A0A0N9ICG9_9PSEU</name>
<sequence length="113" mass="12343">MTAQPKTASEQEPELPPLPPVRAKLNQPKRALVAAAELVVAAGLVWLAFWLWPMSVATITTVFEDGRPPLVSHRYFGHWMSLSVLSGTVAAVLVVDAVRQLVLASRARPKHRA</sequence>
<feature type="region of interest" description="Disordered" evidence="1">
    <location>
        <begin position="1"/>
        <end position="21"/>
    </location>
</feature>
<keyword evidence="2" id="KW-0472">Membrane</keyword>
<gene>
    <name evidence="3" type="ORF">AOZ06_50455</name>
</gene>
<protein>
    <submittedName>
        <fullName evidence="3">Uncharacterized protein</fullName>
    </submittedName>
</protein>
<dbReference type="KEGG" id="kphy:AOZ06_50455"/>
<dbReference type="RefSeq" id="WP_054295884.1">
    <property type="nucleotide sequence ID" value="NZ_CP012752.1"/>
</dbReference>
<keyword evidence="2" id="KW-0812">Transmembrane</keyword>
<evidence type="ECO:0000313" key="4">
    <source>
        <dbReference type="Proteomes" id="UP000063699"/>
    </source>
</evidence>
<keyword evidence="4" id="KW-1185">Reference proteome</keyword>
<accession>A0A0N9ICG9</accession>
<dbReference type="Proteomes" id="UP000063699">
    <property type="component" value="Chromosome"/>
</dbReference>
<dbReference type="EMBL" id="CP012752">
    <property type="protein sequence ID" value="ALG14011.1"/>
    <property type="molecule type" value="Genomic_DNA"/>
</dbReference>
<feature type="transmembrane region" description="Helical" evidence="2">
    <location>
        <begin position="76"/>
        <end position="98"/>
    </location>
</feature>
<proteinExistence type="predicted"/>
<dbReference type="STRING" id="860235.AOZ06_50455"/>
<organism evidence="3 4">
    <name type="scientific">Kibdelosporangium phytohabitans</name>
    <dbReference type="NCBI Taxonomy" id="860235"/>
    <lineage>
        <taxon>Bacteria</taxon>
        <taxon>Bacillati</taxon>
        <taxon>Actinomycetota</taxon>
        <taxon>Actinomycetes</taxon>
        <taxon>Pseudonocardiales</taxon>
        <taxon>Pseudonocardiaceae</taxon>
        <taxon>Kibdelosporangium</taxon>
    </lineage>
</organism>
<feature type="transmembrane region" description="Helical" evidence="2">
    <location>
        <begin position="31"/>
        <end position="52"/>
    </location>
</feature>